<dbReference type="InterPro" id="IPR050861">
    <property type="entry name" value="Dihydroxyacetone_Kinase"/>
</dbReference>
<keyword evidence="3" id="KW-1185">Reference proteome</keyword>
<dbReference type="Gene3D" id="3.40.50.10440">
    <property type="entry name" value="Dihydroxyacetone kinase, domain 1"/>
    <property type="match status" value="1"/>
</dbReference>
<comment type="caution">
    <text evidence="2">The sequence shown here is derived from an EMBL/GenBank/DDBJ whole genome shotgun (WGS) entry which is preliminary data.</text>
</comment>
<feature type="non-terminal residue" evidence="2">
    <location>
        <position position="106"/>
    </location>
</feature>
<reference evidence="2 3" key="1">
    <citation type="submission" date="2018-11" db="EMBL/GenBank/DDBJ databases">
        <title>Genome sequence of Saitozyma podzolica DSM 27192.</title>
        <authorList>
            <person name="Aliyu H."/>
            <person name="Gorte O."/>
            <person name="Ochsenreither K."/>
        </authorList>
    </citation>
    <scope>NUCLEOTIDE SEQUENCE [LARGE SCALE GENOMIC DNA]</scope>
    <source>
        <strain evidence="2 3">DSM 27192</strain>
    </source>
</reference>
<evidence type="ECO:0000313" key="2">
    <source>
        <dbReference type="EMBL" id="RSH86916.1"/>
    </source>
</evidence>
<dbReference type="AlphaFoldDB" id="A0A427Y777"/>
<feature type="domain" description="DhaK" evidence="1">
    <location>
        <begin position="9"/>
        <end position="106"/>
    </location>
</feature>
<dbReference type="GO" id="GO:0005829">
    <property type="term" value="C:cytosol"/>
    <property type="evidence" value="ECO:0007669"/>
    <property type="project" value="TreeGrafter"/>
</dbReference>
<dbReference type="Proteomes" id="UP000279259">
    <property type="component" value="Unassembled WGS sequence"/>
</dbReference>
<accession>A0A427Y777</accession>
<name>A0A427Y777_9TREE</name>
<evidence type="ECO:0000313" key="3">
    <source>
        <dbReference type="Proteomes" id="UP000279259"/>
    </source>
</evidence>
<dbReference type="PANTHER" id="PTHR28629:SF4">
    <property type="entry name" value="TRIOKINASE_FMN CYCLASE"/>
    <property type="match status" value="1"/>
</dbReference>
<protein>
    <recommendedName>
        <fullName evidence="1">DhaK domain-containing protein</fullName>
    </recommendedName>
</protein>
<dbReference type="SUPFAM" id="SSF82549">
    <property type="entry name" value="DAK1/DegV-like"/>
    <property type="match status" value="1"/>
</dbReference>
<dbReference type="STRING" id="1890683.A0A427Y777"/>
<sequence length="106" mass="11015">MTDRHIFHDHTTLVVRSLRGLVAAHPYLNLIPSLKVVYRADHDRSKVSLICGGGSGHEPGTTGFVGQGLLSASAAGDVFASPSAKQVGAAIKAVPSDKGTILIITN</sequence>
<proteinExistence type="predicted"/>
<dbReference type="Pfam" id="PF02733">
    <property type="entry name" value="Dak1"/>
    <property type="match status" value="1"/>
</dbReference>
<organism evidence="2 3">
    <name type="scientific">Saitozyma podzolica</name>
    <dbReference type="NCBI Taxonomy" id="1890683"/>
    <lineage>
        <taxon>Eukaryota</taxon>
        <taxon>Fungi</taxon>
        <taxon>Dikarya</taxon>
        <taxon>Basidiomycota</taxon>
        <taxon>Agaricomycotina</taxon>
        <taxon>Tremellomycetes</taxon>
        <taxon>Tremellales</taxon>
        <taxon>Trimorphomycetaceae</taxon>
        <taxon>Saitozyma</taxon>
    </lineage>
</organism>
<gene>
    <name evidence="2" type="ORF">EHS25_003403</name>
</gene>
<dbReference type="OrthoDB" id="1724672at2759"/>
<dbReference type="GO" id="GO:0004371">
    <property type="term" value="F:glycerone kinase activity"/>
    <property type="evidence" value="ECO:0007669"/>
    <property type="project" value="InterPro"/>
</dbReference>
<dbReference type="GO" id="GO:0019563">
    <property type="term" value="P:glycerol catabolic process"/>
    <property type="evidence" value="ECO:0007669"/>
    <property type="project" value="TreeGrafter"/>
</dbReference>
<dbReference type="PANTHER" id="PTHR28629">
    <property type="entry name" value="TRIOKINASE/FMN CYCLASE"/>
    <property type="match status" value="1"/>
</dbReference>
<evidence type="ECO:0000259" key="1">
    <source>
        <dbReference type="PROSITE" id="PS51481"/>
    </source>
</evidence>
<dbReference type="InterPro" id="IPR004006">
    <property type="entry name" value="DhaK_dom"/>
</dbReference>
<dbReference type="PROSITE" id="PS51481">
    <property type="entry name" value="DHAK"/>
    <property type="match status" value="1"/>
</dbReference>
<dbReference type="EMBL" id="RSCD01000018">
    <property type="protein sequence ID" value="RSH86916.1"/>
    <property type="molecule type" value="Genomic_DNA"/>
</dbReference>